<reference evidence="2 3" key="1">
    <citation type="submission" date="2023-08" db="EMBL/GenBank/DDBJ databases">
        <title>A Necator americanus chromosomal reference genome.</title>
        <authorList>
            <person name="Ilik V."/>
            <person name="Petrzelkova K.J."/>
            <person name="Pardy F."/>
            <person name="Fuh T."/>
            <person name="Niatou-Singa F.S."/>
            <person name="Gouil Q."/>
            <person name="Baker L."/>
            <person name="Ritchie M.E."/>
            <person name="Jex A.R."/>
            <person name="Gazzola D."/>
            <person name="Li H."/>
            <person name="Toshio Fujiwara R."/>
            <person name="Zhan B."/>
            <person name="Aroian R.V."/>
            <person name="Pafco B."/>
            <person name="Schwarz E.M."/>
        </authorList>
    </citation>
    <scope>NUCLEOTIDE SEQUENCE [LARGE SCALE GENOMIC DNA]</scope>
    <source>
        <strain evidence="2 3">Aroian</strain>
        <tissue evidence="2">Whole animal</tissue>
    </source>
</reference>
<evidence type="ECO:0000256" key="1">
    <source>
        <dbReference type="SAM" id="MobiDB-lite"/>
    </source>
</evidence>
<dbReference type="EMBL" id="JAVFWL010000005">
    <property type="protein sequence ID" value="KAK6757611.1"/>
    <property type="molecule type" value="Genomic_DNA"/>
</dbReference>
<dbReference type="Proteomes" id="UP001303046">
    <property type="component" value="Unassembled WGS sequence"/>
</dbReference>
<proteinExistence type="predicted"/>
<gene>
    <name evidence="2" type="primary">Necator_chrV.g20225</name>
    <name evidence="2" type="ORF">RB195_015433</name>
</gene>
<accession>A0ABR1E4P6</accession>
<evidence type="ECO:0000313" key="3">
    <source>
        <dbReference type="Proteomes" id="UP001303046"/>
    </source>
</evidence>
<comment type="caution">
    <text evidence="2">The sequence shown here is derived from an EMBL/GenBank/DDBJ whole genome shotgun (WGS) entry which is preliminary data.</text>
</comment>
<feature type="region of interest" description="Disordered" evidence="1">
    <location>
        <begin position="96"/>
        <end position="117"/>
    </location>
</feature>
<name>A0ABR1E4P6_NECAM</name>
<sequence length="117" mass="12789">MGPVPIQCLTLVAYGRPHIQQRVVVEDVKRRSLSSDYGGQSAELRRLWRRPSDRTSTLTIVVPAHPKSSRGNSFVGVGSVVVAAAAERFEGVSGHADYGYHRGSSSHSLRPYPAFRS</sequence>
<protein>
    <submittedName>
        <fullName evidence="2">Uncharacterized protein</fullName>
    </submittedName>
</protein>
<evidence type="ECO:0000313" key="2">
    <source>
        <dbReference type="EMBL" id="KAK6757611.1"/>
    </source>
</evidence>
<keyword evidence="3" id="KW-1185">Reference proteome</keyword>
<organism evidence="2 3">
    <name type="scientific">Necator americanus</name>
    <name type="common">Human hookworm</name>
    <dbReference type="NCBI Taxonomy" id="51031"/>
    <lineage>
        <taxon>Eukaryota</taxon>
        <taxon>Metazoa</taxon>
        <taxon>Ecdysozoa</taxon>
        <taxon>Nematoda</taxon>
        <taxon>Chromadorea</taxon>
        <taxon>Rhabditida</taxon>
        <taxon>Rhabditina</taxon>
        <taxon>Rhabditomorpha</taxon>
        <taxon>Strongyloidea</taxon>
        <taxon>Ancylostomatidae</taxon>
        <taxon>Bunostominae</taxon>
        <taxon>Necator</taxon>
    </lineage>
</organism>